<dbReference type="PANTHER" id="PTHR37423:SF2">
    <property type="entry name" value="MEMBRANE-BOUND LYTIC MUREIN TRANSGLYCOSYLASE C"/>
    <property type="match status" value="1"/>
</dbReference>
<dbReference type="InterPro" id="IPR023346">
    <property type="entry name" value="Lysozyme-like_dom_sf"/>
</dbReference>
<dbReference type="Pfam" id="PF01464">
    <property type="entry name" value="SLT"/>
    <property type="match status" value="1"/>
</dbReference>
<feature type="domain" description="Transglycosylase SLT" evidence="3">
    <location>
        <begin position="299"/>
        <end position="419"/>
    </location>
</feature>
<dbReference type="Gene3D" id="1.10.530.10">
    <property type="match status" value="1"/>
</dbReference>
<reference evidence="5" key="1">
    <citation type="submission" date="2020-10" db="EMBL/GenBank/DDBJ databases">
        <authorList>
            <person name="Gilroy R."/>
        </authorList>
    </citation>
    <scope>NUCLEOTIDE SEQUENCE</scope>
    <source>
        <strain evidence="5">10037</strain>
    </source>
</reference>
<comment type="caution">
    <text evidence="5">The sequence shown here is derived from an EMBL/GenBank/DDBJ whole genome shotgun (WGS) entry which is preliminary data.</text>
</comment>
<reference evidence="5" key="2">
    <citation type="journal article" date="2021" name="PeerJ">
        <title>Extensive microbial diversity within the chicken gut microbiome revealed by metagenomics and culture.</title>
        <authorList>
            <person name="Gilroy R."/>
            <person name="Ravi A."/>
            <person name="Getino M."/>
            <person name="Pursley I."/>
            <person name="Horton D.L."/>
            <person name="Alikhan N.F."/>
            <person name="Baker D."/>
            <person name="Gharbi K."/>
            <person name="Hall N."/>
            <person name="Watson M."/>
            <person name="Adriaenssens E.M."/>
            <person name="Foster-Nyarko E."/>
            <person name="Jarju S."/>
            <person name="Secka A."/>
            <person name="Antonio M."/>
            <person name="Oren A."/>
            <person name="Chaudhuri R.R."/>
            <person name="La Ragione R."/>
            <person name="Hildebrand F."/>
            <person name="Pallen M.J."/>
        </authorList>
    </citation>
    <scope>NUCLEOTIDE SEQUENCE</scope>
    <source>
        <strain evidence="5">10037</strain>
    </source>
</reference>
<feature type="region of interest" description="Disordered" evidence="2">
    <location>
        <begin position="184"/>
        <end position="228"/>
    </location>
</feature>
<dbReference type="EMBL" id="JADIME010000055">
    <property type="protein sequence ID" value="MBO8465405.1"/>
    <property type="molecule type" value="Genomic_DNA"/>
</dbReference>
<dbReference type="CDD" id="cd16893">
    <property type="entry name" value="LT_MltC_MltE"/>
    <property type="match status" value="1"/>
</dbReference>
<evidence type="ECO:0000256" key="1">
    <source>
        <dbReference type="ARBA" id="ARBA00007734"/>
    </source>
</evidence>
<evidence type="ECO:0000313" key="5">
    <source>
        <dbReference type="EMBL" id="MBO8465405.1"/>
    </source>
</evidence>
<evidence type="ECO:0000259" key="4">
    <source>
        <dbReference type="Pfam" id="PF11873"/>
    </source>
</evidence>
<dbReference type="Pfam" id="PF11873">
    <property type="entry name" value="Mltc_N"/>
    <property type="match status" value="1"/>
</dbReference>
<evidence type="ECO:0000256" key="2">
    <source>
        <dbReference type="SAM" id="MobiDB-lite"/>
    </source>
</evidence>
<dbReference type="InterPro" id="IPR024570">
    <property type="entry name" value="Murein_transglycosylaseC_N"/>
</dbReference>
<organism evidence="5 6">
    <name type="scientific">Candidatus Merdivivens pullistercoris</name>
    <dbReference type="NCBI Taxonomy" id="2840873"/>
    <lineage>
        <taxon>Bacteria</taxon>
        <taxon>Pseudomonadati</taxon>
        <taxon>Bacteroidota</taxon>
        <taxon>Bacteroidia</taxon>
        <taxon>Bacteroidales</taxon>
        <taxon>Muribaculaceae</taxon>
        <taxon>Muribaculaceae incertae sedis</taxon>
        <taxon>Candidatus Merdivivens</taxon>
    </lineage>
</organism>
<dbReference type="PANTHER" id="PTHR37423">
    <property type="entry name" value="SOLUBLE LYTIC MUREIN TRANSGLYCOSYLASE-RELATED"/>
    <property type="match status" value="1"/>
</dbReference>
<feature type="domain" description="Murein transglycosylase-C N-terminal" evidence="4">
    <location>
        <begin position="69"/>
        <end position="114"/>
    </location>
</feature>
<accession>A0A9D9I3R0</accession>
<proteinExistence type="inferred from homology"/>
<dbReference type="AlphaFoldDB" id="A0A9D9I3R0"/>
<gene>
    <name evidence="5" type="ORF">IAB93_05335</name>
</gene>
<name>A0A9D9I3R0_9BACT</name>
<dbReference type="Proteomes" id="UP000823597">
    <property type="component" value="Unassembled WGS sequence"/>
</dbReference>
<dbReference type="PROSITE" id="PS00922">
    <property type="entry name" value="TRANSGLYCOSYLASE"/>
    <property type="match status" value="1"/>
</dbReference>
<dbReference type="InterPro" id="IPR008258">
    <property type="entry name" value="Transglycosylase_SLT_dom_1"/>
</dbReference>
<protein>
    <submittedName>
        <fullName evidence="5">DUF3393 domain-containing protein</fullName>
    </submittedName>
</protein>
<dbReference type="GO" id="GO:0008933">
    <property type="term" value="F:peptidoglycan lytic transglycosylase activity"/>
    <property type="evidence" value="ECO:0007669"/>
    <property type="project" value="InterPro"/>
</dbReference>
<comment type="similarity">
    <text evidence="1">Belongs to the transglycosylase Slt family.</text>
</comment>
<dbReference type="SUPFAM" id="SSF53955">
    <property type="entry name" value="Lysozyme-like"/>
    <property type="match status" value="1"/>
</dbReference>
<dbReference type="GO" id="GO:0000270">
    <property type="term" value="P:peptidoglycan metabolic process"/>
    <property type="evidence" value="ECO:0007669"/>
    <property type="project" value="InterPro"/>
</dbReference>
<evidence type="ECO:0000259" key="3">
    <source>
        <dbReference type="Pfam" id="PF01464"/>
    </source>
</evidence>
<sequence length="461" mass="51354">MKPGTAILTTVFVLCCYEISAQTPLDSLKDTFESQIGETIGEFDRYGRQALEEYKEYTLRAARDHAAYLSDIQQVWGEDNILEDTPVKWVEYGEDFMSRSIVDFDSGEIIVEVMLADGRGDRNRTHEGQPDEEKLLEDAVSRLLSSRGSTCPYKSSVDISEPLTDNPILEGLVDFSGFDIPSSGEGGTNWLQSGRKTPPLPAVKGKKLPGKDNAPPTMPDTLKNGKGQTMASQAIKDNRAERTATDNSAVAEAVARQSKKTYKTYGKGTEAKRAVQITLSLVTDNLSKNAALYKDIVSEFSQKFQIEQALIYAVMEQESRFNPEATSHVPAYGLMQLVPESGGFDAYRYVYGKEWVPTRSYLFNPRNNIELGTAYLRILENQFSNIENPHCRRLCVIAGYNTGAGNVSRAFTGNTNLNKALPLINGYGYNQLYNHLTTKLGTEEARNYVSGVTQRREKYLQ</sequence>
<evidence type="ECO:0000313" key="6">
    <source>
        <dbReference type="Proteomes" id="UP000823597"/>
    </source>
</evidence>
<dbReference type="InterPro" id="IPR000189">
    <property type="entry name" value="Transglyc_AS"/>
</dbReference>
<dbReference type="GO" id="GO:0016020">
    <property type="term" value="C:membrane"/>
    <property type="evidence" value="ECO:0007669"/>
    <property type="project" value="InterPro"/>
</dbReference>